<proteinExistence type="predicted"/>
<protein>
    <submittedName>
        <fullName evidence="1">Uncharacterized protein</fullName>
    </submittedName>
</protein>
<accession>A0A1G9K4D8</accession>
<organism evidence="1 2">
    <name type="scientific">Kriegella aquimaris</name>
    <dbReference type="NCBI Taxonomy" id="192904"/>
    <lineage>
        <taxon>Bacteria</taxon>
        <taxon>Pseudomonadati</taxon>
        <taxon>Bacteroidota</taxon>
        <taxon>Flavobacteriia</taxon>
        <taxon>Flavobacteriales</taxon>
        <taxon>Flavobacteriaceae</taxon>
        <taxon>Kriegella</taxon>
    </lineage>
</organism>
<reference evidence="1 2" key="1">
    <citation type="submission" date="2016-10" db="EMBL/GenBank/DDBJ databases">
        <authorList>
            <person name="de Groot N.N."/>
        </authorList>
    </citation>
    <scope>NUCLEOTIDE SEQUENCE [LARGE SCALE GENOMIC DNA]</scope>
    <source>
        <strain evidence="1 2">DSM 19886</strain>
    </source>
</reference>
<dbReference type="AlphaFoldDB" id="A0A1G9K4D8"/>
<evidence type="ECO:0000313" key="2">
    <source>
        <dbReference type="Proteomes" id="UP000199440"/>
    </source>
</evidence>
<sequence length="53" mass="5740">MKKVASIFAVVVMSFGLFSCEEDSSAEDTQALYETLDVKAGGDEEHTPIDGRD</sequence>
<name>A0A1G9K4D8_9FLAO</name>
<gene>
    <name evidence="1" type="ORF">SAMN04488514_101818</name>
</gene>
<dbReference type="PROSITE" id="PS51257">
    <property type="entry name" value="PROKAR_LIPOPROTEIN"/>
    <property type="match status" value="1"/>
</dbReference>
<dbReference type="Proteomes" id="UP000199440">
    <property type="component" value="Unassembled WGS sequence"/>
</dbReference>
<keyword evidence="2" id="KW-1185">Reference proteome</keyword>
<dbReference type="EMBL" id="FNGV01000001">
    <property type="protein sequence ID" value="SDL44113.1"/>
    <property type="molecule type" value="Genomic_DNA"/>
</dbReference>
<evidence type="ECO:0000313" key="1">
    <source>
        <dbReference type="EMBL" id="SDL44113.1"/>
    </source>
</evidence>
<dbReference type="RefSeq" id="WP_176801314.1">
    <property type="nucleotide sequence ID" value="NZ_FNGV01000001.1"/>
</dbReference>
<dbReference type="STRING" id="192904.SAMN04488514_101818"/>